<accession>A0ABQ7ULB4</accession>
<organism evidence="2 3">
    <name type="scientific">Solanum tuberosum</name>
    <name type="common">Potato</name>
    <dbReference type="NCBI Taxonomy" id="4113"/>
    <lineage>
        <taxon>Eukaryota</taxon>
        <taxon>Viridiplantae</taxon>
        <taxon>Streptophyta</taxon>
        <taxon>Embryophyta</taxon>
        <taxon>Tracheophyta</taxon>
        <taxon>Spermatophyta</taxon>
        <taxon>Magnoliopsida</taxon>
        <taxon>eudicotyledons</taxon>
        <taxon>Gunneridae</taxon>
        <taxon>Pentapetalae</taxon>
        <taxon>asterids</taxon>
        <taxon>lamiids</taxon>
        <taxon>Solanales</taxon>
        <taxon>Solanaceae</taxon>
        <taxon>Solanoideae</taxon>
        <taxon>Solaneae</taxon>
        <taxon>Solanum</taxon>
    </lineage>
</organism>
<reference evidence="2 3" key="1">
    <citation type="journal article" date="2021" name="bioRxiv">
        <title>Chromosome-scale and haplotype-resolved genome assembly of a tetraploid potato cultivar.</title>
        <authorList>
            <person name="Sun H."/>
            <person name="Jiao W.-B."/>
            <person name="Krause K."/>
            <person name="Campoy J.A."/>
            <person name="Goel M."/>
            <person name="Folz-Donahue K."/>
            <person name="Kukat C."/>
            <person name="Huettel B."/>
            <person name="Schneeberger K."/>
        </authorList>
    </citation>
    <scope>NUCLEOTIDE SEQUENCE [LARGE SCALE GENOMIC DNA]</scope>
    <source>
        <strain evidence="2">SolTubOtavaFocal</strain>
        <tissue evidence="2">Leaves</tissue>
    </source>
</reference>
<protein>
    <submittedName>
        <fullName evidence="2">Uncharacterized protein</fullName>
    </submittedName>
</protein>
<evidence type="ECO:0000256" key="1">
    <source>
        <dbReference type="SAM" id="SignalP"/>
    </source>
</evidence>
<feature type="chain" id="PRO_5046221730" evidence="1">
    <location>
        <begin position="22"/>
        <end position="209"/>
    </location>
</feature>
<keyword evidence="3" id="KW-1185">Reference proteome</keyword>
<evidence type="ECO:0000313" key="2">
    <source>
        <dbReference type="EMBL" id="KAH0750401.1"/>
    </source>
</evidence>
<comment type="caution">
    <text evidence="2">The sequence shown here is derived from an EMBL/GenBank/DDBJ whole genome shotgun (WGS) entry which is preliminary data.</text>
</comment>
<feature type="signal peptide" evidence="1">
    <location>
        <begin position="1"/>
        <end position="21"/>
    </location>
</feature>
<dbReference type="EMBL" id="JAIVGD010000019">
    <property type="protein sequence ID" value="KAH0750401.1"/>
    <property type="molecule type" value="Genomic_DNA"/>
</dbReference>
<name>A0ABQ7ULB4_SOLTU</name>
<evidence type="ECO:0000313" key="3">
    <source>
        <dbReference type="Proteomes" id="UP000826656"/>
    </source>
</evidence>
<keyword evidence="1" id="KW-0732">Signal</keyword>
<dbReference type="Proteomes" id="UP000826656">
    <property type="component" value="Unassembled WGS sequence"/>
</dbReference>
<proteinExistence type="predicted"/>
<gene>
    <name evidence="2" type="ORF">KY290_029633</name>
</gene>
<sequence>MTMRSFLHGLGLALMMSRLVARSEVIPGLLNQEGLASSLRQSLGFKRVRRNFLCPMPSSLTIPLIFAFLDRSLKRLTYLMSRQTGQKLLITRRLLQSFRCQPVGRDLTFSLLYEYAYKSTANPFEQDSCKLGSVVLEGHGRSFSLPFKILRIKRKIASPLGRPRVLCKKDQGGSYPKGEGGGVGASFRGGIEAKKFVHATTIYMEGQFC</sequence>